<dbReference type="EMBL" id="JBBUTF010000021">
    <property type="protein sequence ID" value="MEK8028220.1"/>
    <property type="molecule type" value="Genomic_DNA"/>
</dbReference>
<feature type="signal peptide" evidence="1">
    <location>
        <begin position="1"/>
        <end position="28"/>
    </location>
</feature>
<comment type="caution">
    <text evidence="3">The sequence shown here is derived from an EMBL/GenBank/DDBJ whole genome shotgun (WGS) entry which is preliminary data.</text>
</comment>
<dbReference type="InterPro" id="IPR050312">
    <property type="entry name" value="IolE/XylAMocC-like"/>
</dbReference>
<accession>A0ABU9BHU2</accession>
<evidence type="ECO:0000313" key="4">
    <source>
        <dbReference type="Proteomes" id="UP001368500"/>
    </source>
</evidence>
<dbReference type="Proteomes" id="UP001368500">
    <property type="component" value="Unassembled WGS sequence"/>
</dbReference>
<organism evidence="3 4">
    <name type="scientific">Pseudaquabacterium rugosum</name>
    <dbReference type="NCBI Taxonomy" id="2984194"/>
    <lineage>
        <taxon>Bacteria</taxon>
        <taxon>Pseudomonadati</taxon>
        <taxon>Pseudomonadota</taxon>
        <taxon>Betaproteobacteria</taxon>
        <taxon>Burkholderiales</taxon>
        <taxon>Sphaerotilaceae</taxon>
        <taxon>Pseudaquabacterium</taxon>
    </lineage>
</organism>
<protein>
    <submittedName>
        <fullName evidence="3">Sugar phosphate isomerase/epimerase</fullName>
    </submittedName>
</protein>
<dbReference type="RefSeq" id="WP_341376006.1">
    <property type="nucleotide sequence ID" value="NZ_JBBUTF010000021.1"/>
</dbReference>
<evidence type="ECO:0000313" key="3">
    <source>
        <dbReference type="EMBL" id="MEK8028220.1"/>
    </source>
</evidence>
<dbReference type="Pfam" id="PF01261">
    <property type="entry name" value="AP_endonuc_2"/>
    <property type="match status" value="1"/>
</dbReference>
<gene>
    <name evidence="3" type="ORF">AACH11_19845</name>
</gene>
<dbReference type="InterPro" id="IPR013022">
    <property type="entry name" value="Xyl_isomerase-like_TIM-brl"/>
</dbReference>
<dbReference type="GO" id="GO:0016853">
    <property type="term" value="F:isomerase activity"/>
    <property type="evidence" value="ECO:0007669"/>
    <property type="project" value="UniProtKB-KW"/>
</dbReference>
<dbReference type="PANTHER" id="PTHR12110">
    <property type="entry name" value="HYDROXYPYRUVATE ISOMERASE"/>
    <property type="match status" value="1"/>
</dbReference>
<dbReference type="Gene3D" id="3.20.20.150">
    <property type="entry name" value="Divalent-metal-dependent TIM barrel enzymes"/>
    <property type="match status" value="1"/>
</dbReference>
<evidence type="ECO:0000256" key="1">
    <source>
        <dbReference type="SAM" id="SignalP"/>
    </source>
</evidence>
<keyword evidence="1" id="KW-0732">Signal</keyword>
<dbReference type="InterPro" id="IPR036237">
    <property type="entry name" value="Xyl_isomerase-like_sf"/>
</dbReference>
<proteinExistence type="predicted"/>
<reference evidence="3 4" key="1">
    <citation type="submission" date="2024-04" db="EMBL/GenBank/DDBJ databases">
        <title>Novel species of the genus Ideonella isolated from streams.</title>
        <authorList>
            <person name="Lu H."/>
        </authorList>
    </citation>
    <scope>NUCLEOTIDE SEQUENCE [LARGE SCALE GENOMIC DNA]</scope>
    <source>
        <strain evidence="3 4">BYS139W</strain>
    </source>
</reference>
<sequence length="310" mass="34673">MLNHLRRNLMVAAGAAVWVLAMPSVTHAAGRTAHPRPMIEQSQIAVQLWTTRKYGNARGHVDYMLGKLKEIGYPAVELAGFWSLSGAEWKEMLDRHQLKVASVHTNQFELAAPGGMDKLIENMRQLGSQRVVYAYTTAEMETASARQTLIAQLAAYHQKFAEAGIEMHYHNHNMEFVKTEAGETAYAEMLRKVPMPVQLDVHWAARAGVNPEALIDELGARAKSLHMKDIGLDKAAAPDQPTVRSFLFREIGRGTLDWPAIIGAARRAGTEWYIVEQDANFIDDDPLTSLKASYEYLQKHFVRRGSAPRP</sequence>
<keyword evidence="3" id="KW-0413">Isomerase</keyword>
<dbReference type="SUPFAM" id="SSF51658">
    <property type="entry name" value="Xylose isomerase-like"/>
    <property type="match status" value="1"/>
</dbReference>
<feature type="domain" description="Xylose isomerase-like TIM barrel" evidence="2">
    <location>
        <begin position="67"/>
        <end position="298"/>
    </location>
</feature>
<name>A0ABU9BHU2_9BURK</name>
<dbReference type="PANTHER" id="PTHR12110:SF41">
    <property type="entry name" value="INOSOSE DEHYDRATASE"/>
    <property type="match status" value="1"/>
</dbReference>
<keyword evidence="4" id="KW-1185">Reference proteome</keyword>
<evidence type="ECO:0000259" key="2">
    <source>
        <dbReference type="Pfam" id="PF01261"/>
    </source>
</evidence>
<feature type="chain" id="PRO_5047024709" evidence="1">
    <location>
        <begin position="29"/>
        <end position="310"/>
    </location>
</feature>